<dbReference type="InterPro" id="IPR017946">
    <property type="entry name" value="PLC-like_Pdiesterase_TIM-brl"/>
</dbReference>
<dbReference type="SUPFAM" id="SSF51695">
    <property type="entry name" value="PLC-like phosphodiesterases"/>
    <property type="match status" value="1"/>
</dbReference>
<feature type="region of interest" description="Disordered" evidence="1">
    <location>
        <begin position="287"/>
        <end position="307"/>
    </location>
</feature>
<reference evidence="3 4" key="1">
    <citation type="submission" date="2024-02" db="EMBL/GenBank/DDBJ databases">
        <title>Microbulbifer aestuariivivens NBRC 112533.</title>
        <authorList>
            <person name="Ichikawa N."/>
            <person name="Katano-Makiyama Y."/>
            <person name="Hidaka K."/>
        </authorList>
    </citation>
    <scope>NUCLEOTIDE SEQUENCE [LARGE SCALE GENOMIC DNA]</scope>
    <source>
        <strain evidence="3 4">NBRC 112533</strain>
    </source>
</reference>
<dbReference type="InterPro" id="IPR030395">
    <property type="entry name" value="GP_PDE_dom"/>
</dbReference>
<protein>
    <submittedName>
        <fullName evidence="3">Glycerophosphodiester phosphodiesterase</fullName>
    </submittedName>
</protein>
<gene>
    <name evidence="3" type="primary">glpQ_2</name>
    <name evidence="3" type="ORF">Maes01_00672</name>
</gene>
<dbReference type="Pfam" id="PF03009">
    <property type="entry name" value="GDPD"/>
    <property type="match status" value="1"/>
</dbReference>
<dbReference type="RefSeq" id="WP_345548858.1">
    <property type="nucleotide sequence ID" value="NZ_BAABRT010000004.1"/>
</dbReference>
<dbReference type="Proteomes" id="UP001408594">
    <property type="component" value="Unassembled WGS sequence"/>
</dbReference>
<feature type="domain" description="GP-PDE" evidence="2">
    <location>
        <begin position="36"/>
        <end position="287"/>
    </location>
</feature>
<dbReference type="Gene3D" id="3.20.20.190">
    <property type="entry name" value="Phosphatidylinositol (PI) phosphodiesterase"/>
    <property type="match status" value="1"/>
</dbReference>
<name>A0ABP9WLP1_9GAMM</name>
<dbReference type="EMBL" id="BAABRT010000004">
    <property type="protein sequence ID" value="GAA5524118.1"/>
    <property type="molecule type" value="Genomic_DNA"/>
</dbReference>
<evidence type="ECO:0000313" key="4">
    <source>
        <dbReference type="Proteomes" id="UP001408594"/>
    </source>
</evidence>
<evidence type="ECO:0000256" key="1">
    <source>
        <dbReference type="SAM" id="MobiDB-lite"/>
    </source>
</evidence>
<dbReference type="PROSITE" id="PS51704">
    <property type="entry name" value="GP_PDE"/>
    <property type="match status" value="1"/>
</dbReference>
<evidence type="ECO:0000313" key="3">
    <source>
        <dbReference type="EMBL" id="GAA5524118.1"/>
    </source>
</evidence>
<dbReference type="PANTHER" id="PTHR46211:SF14">
    <property type="entry name" value="GLYCEROPHOSPHODIESTER PHOSPHODIESTERASE"/>
    <property type="match status" value="1"/>
</dbReference>
<accession>A0ABP9WLP1</accession>
<proteinExistence type="predicted"/>
<evidence type="ECO:0000259" key="2">
    <source>
        <dbReference type="PROSITE" id="PS51704"/>
    </source>
</evidence>
<sequence>MIWLLLFCLVVVASIIWRLGFARPAPPSALRLPPSPLVIAHGDERGQGLFPGNTRLYLHEMVAAGADALEIDLNLTADGHLVLNHDARLERVSDGSGLIRGKTLAELRQLNMAYRWSRDGETCPYREAPLPIATIDEVFDAFPETPMILELKDRDLKAAAVLAQSVERAGKRSTLIVSSFHLGVMREFRRLCPDVATGATLPEAMLFFVAQLFGLERWLRPAYQTMQLPSRYFGIPVFSPRLIRAAHRIGLHVSVWTVDATADMQYYLQLGVDGIVTNRTDRLRSLRNPALPGVSQPLDHAAGTRSR</sequence>
<keyword evidence="4" id="KW-1185">Reference proteome</keyword>
<dbReference type="PANTHER" id="PTHR46211">
    <property type="entry name" value="GLYCEROPHOSPHORYL DIESTER PHOSPHODIESTERASE"/>
    <property type="match status" value="1"/>
</dbReference>
<dbReference type="CDD" id="cd08561">
    <property type="entry name" value="GDPD_cytoplasmic_ScUgpQ2_like"/>
    <property type="match status" value="1"/>
</dbReference>
<organism evidence="3 4">
    <name type="scientific">Microbulbifer aestuariivivens</name>
    <dbReference type="NCBI Taxonomy" id="1908308"/>
    <lineage>
        <taxon>Bacteria</taxon>
        <taxon>Pseudomonadati</taxon>
        <taxon>Pseudomonadota</taxon>
        <taxon>Gammaproteobacteria</taxon>
        <taxon>Cellvibrionales</taxon>
        <taxon>Microbulbiferaceae</taxon>
        <taxon>Microbulbifer</taxon>
    </lineage>
</organism>
<comment type="caution">
    <text evidence="3">The sequence shown here is derived from an EMBL/GenBank/DDBJ whole genome shotgun (WGS) entry which is preliminary data.</text>
</comment>